<comment type="pathway">
    <text evidence="11">Porphyrin-containing compound metabolism.</text>
</comment>
<evidence type="ECO:0000256" key="2">
    <source>
        <dbReference type="ARBA" id="ARBA00004651"/>
    </source>
</evidence>
<keyword evidence="10 12" id="KW-0472">Membrane</keyword>
<dbReference type="PANTHER" id="PTHR40255">
    <property type="entry name" value="UPF0093 MEMBRANE PROTEIN SLR1790"/>
    <property type="match status" value="1"/>
</dbReference>
<evidence type="ECO:0000256" key="7">
    <source>
        <dbReference type="ARBA" id="ARBA00022989"/>
    </source>
</evidence>
<comment type="cofactor">
    <cofactor evidence="1">
        <name>heme b</name>
        <dbReference type="ChEBI" id="CHEBI:60344"/>
    </cofactor>
</comment>
<feature type="transmembrane region" description="Helical" evidence="12">
    <location>
        <begin position="6"/>
        <end position="29"/>
    </location>
</feature>
<dbReference type="EMBL" id="UOEC01000141">
    <property type="protein sequence ID" value="VAV97245.1"/>
    <property type="molecule type" value="Genomic_DNA"/>
</dbReference>
<dbReference type="GO" id="GO:0005886">
    <property type="term" value="C:plasma membrane"/>
    <property type="evidence" value="ECO:0007669"/>
    <property type="project" value="UniProtKB-SubCell"/>
</dbReference>
<evidence type="ECO:0000256" key="5">
    <source>
        <dbReference type="ARBA" id="ARBA00022692"/>
    </source>
</evidence>
<keyword evidence="5 12" id="KW-0812">Transmembrane</keyword>
<keyword evidence="3" id="KW-1003">Cell membrane</keyword>
<keyword evidence="9" id="KW-0408">Iron</keyword>
<dbReference type="GO" id="GO:0016491">
    <property type="term" value="F:oxidoreductase activity"/>
    <property type="evidence" value="ECO:0007669"/>
    <property type="project" value="UniProtKB-KW"/>
</dbReference>
<dbReference type="AlphaFoldDB" id="A0A3B0SQX6"/>
<evidence type="ECO:0000256" key="6">
    <source>
        <dbReference type="ARBA" id="ARBA00022723"/>
    </source>
</evidence>
<feature type="transmembrane region" description="Helical" evidence="12">
    <location>
        <begin position="49"/>
        <end position="69"/>
    </location>
</feature>
<evidence type="ECO:0000256" key="4">
    <source>
        <dbReference type="ARBA" id="ARBA00022617"/>
    </source>
</evidence>
<evidence type="ECO:0000256" key="12">
    <source>
        <dbReference type="SAM" id="Phobius"/>
    </source>
</evidence>
<dbReference type="Pfam" id="PF03653">
    <property type="entry name" value="UPF0093"/>
    <property type="match status" value="1"/>
</dbReference>
<dbReference type="InterPro" id="IPR005265">
    <property type="entry name" value="HemJ-like"/>
</dbReference>
<dbReference type="PANTHER" id="PTHR40255:SF1">
    <property type="entry name" value="PROTOPORPHYRINOGEN IX OXIDASE"/>
    <property type="match status" value="1"/>
</dbReference>
<evidence type="ECO:0000256" key="9">
    <source>
        <dbReference type="ARBA" id="ARBA00023004"/>
    </source>
</evidence>
<evidence type="ECO:0000256" key="1">
    <source>
        <dbReference type="ARBA" id="ARBA00001970"/>
    </source>
</evidence>
<dbReference type="EC" id="1.3.-.-" evidence="13"/>
<protein>
    <submittedName>
        <fullName evidence="13">Protoporphyrinogen IX oxidase, novel form, HemJ</fullName>
        <ecNumber evidence="13">1.3.-.-</ecNumber>
    </submittedName>
</protein>
<evidence type="ECO:0000256" key="10">
    <source>
        <dbReference type="ARBA" id="ARBA00023136"/>
    </source>
</evidence>
<sequence>MVWLKVVHVLCVMGWMTGVFAVPRALIFWHREHQLHGSGGNTGQLTIRLFRFSALLGVIAVASGLWLAYDLSFPAWVHVKLGLVAVLTVHYLYTGHLVLQAHRGTFTKSDRFLRIFNELSVLVVIAILYVVIARPF</sequence>
<feature type="transmembrane region" description="Helical" evidence="12">
    <location>
        <begin position="115"/>
        <end position="132"/>
    </location>
</feature>
<dbReference type="PIRSF" id="PIRSF004638">
    <property type="entry name" value="UCP004638"/>
    <property type="match status" value="1"/>
</dbReference>
<evidence type="ECO:0000256" key="11">
    <source>
        <dbReference type="ARBA" id="ARBA00023444"/>
    </source>
</evidence>
<keyword evidence="8 13" id="KW-0560">Oxidoreductase</keyword>
<evidence type="ECO:0000256" key="8">
    <source>
        <dbReference type="ARBA" id="ARBA00023002"/>
    </source>
</evidence>
<keyword evidence="4" id="KW-0349">Heme</keyword>
<proteinExistence type="predicted"/>
<gene>
    <name evidence="13" type="ORF">MNBD_ALPHA08-2323</name>
</gene>
<accession>A0A3B0SQX6</accession>
<feature type="transmembrane region" description="Helical" evidence="12">
    <location>
        <begin position="75"/>
        <end position="94"/>
    </location>
</feature>
<comment type="subcellular location">
    <subcellularLocation>
        <location evidence="2">Cell membrane</location>
        <topology evidence="2">Multi-pass membrane protein</topology>
    </subcellularLocation>
</comment>
<evidence type="ECO:0000313" key="13">
    <source>
        <dbReference type="EMBL" id="VAV97245.1"/>
    </source>
</evidence>
<dbReference type="GO" id="GO:0046872">
    <property type="term" value="F:metal ion binding"/>
    <property type="evidence" value="ECO:0007669"/>
    <property type="project" value="UniProtKB-KW"/>
</dbReference>
<reference evidence="13" key="1">
    <citation type="submission" date="2018-06" db="EMBL/GenBank/DDBJ databases">
        <authorList>
            <person name="Zhirakovskaya E."/>
        </authorList>
    </citation>
    <scope>NUCLEOTIDE SEQUENCE</scope>
</reference>
<name>A0A3B0SQX6_9ZZZZ</name>
<evidence type="ECO:0000256" key="3">
    <source>
        <dbReference type="ARBA" id="ARBA00022475"/>
    </source>
</evidence>
<organism evidence="13">
    <name type="scientific">hydrothermal vent metagenome</name>
    <dbReference type="NCBI Taxonomy" id="652676"/>
    <lineage>
        <taxon>unclassified sequences</taxon>
        <taxon>metagenomes</taxon>
        <taxon>ecological metagenomes</taxon>
    </lineage>
</organism>
<keyword evidence="6" id="KW-0479">Metal-binding</keyword>
<keyword evidence="7 12" id="KW-1133">Transmembrane helix</keyword>